<accession>A0A9P1IBS8</accession>
<evidence type="ECO:0000313" key="3">
    <source>
        <dbReference type="Proteomes" id="UP001152747"/>
    </source>
</evidence>
<evidence type="ECO:0000259" key="1">
    <source>
        <dbReference type="PROSITE" id="PS50097"/>
    </source>
</evidence>
<dbReference type="InterPro" id="IPR009676">
    <property type="entry name" value="DUF1265"/>
</dbReference>
<dbReference type="OrthoDB" id="5833930at2759"/>
<reference evidence="2" key="1">
    <citation type="submission" date="2022-11" db="EMBL/GenBank/DDBJ databases">
        <authorList>
            <person name="Kikuchi T."/>
        </authorList>
    </citation>
    <scope>NUCLEOTIDE SEQUENCE</scope>
    <source>
        <strain evidence="2">PS1010</strain>
    </source>
</reference>
<feature type="domain" description="BTB" evidence="1">
    <location>
        <begin position="199"/>
        <end position="262"/>
    </location>
</feature>
<evidence type="ECO:0000313" key="2">
    <source>
        <dbReference type="EMBL" id="CAI5441261.1"/>
    </source>
</evidence>
<name>A0A9P1IBS8_9PELO</name>
<comment type="caution">
    <text evidence="2">The sequence shown here is derived from an EMBL/GenBank/DDBJ whole genome shotgun (WGS) entry which is preliminary data.</text>
</comment>
<keyword evidence="3" id="KW-1185">Reference proteome</keyword>
<dbReference type="EMBL" id="CANHGI010000002">
    <property type="protein sequence ID" value="CAI5441261.1"/>
    <property type="molecule type" value="Genomic_DNA"/>
</dbReference>
<dbReference type="PROSITE" id="PS50097">
    <property type="entry name" value="BTB"/>
    <property type="match status" value="1"/>
</dbReference>
<organism evidence="2 3">
    <name type="scientific">Caenorhabditis angaria</name>
    <dbReference type="NCBI Taxonomy" id="860376"/>
    <lineage>
        <taxon>Eukaryota</taxon>
        <taxon>Metazoa</taxon>
        <taxon>Ecdysozoa</taxon>
        <taxon>Nematoda</taxon>
        <taxon>Chromadorea</taxon>
        <taxon>Rhabditida</taxon>
        <taxon>Rhabditina</taxon>
        <taxon>Rhabditomorpha</taxon>
        <taxon>Rhabditoidea</taxon>
        <taxon>Rhabditidae</taxon>
        <taxon>Peloderinae</taxon>
        <taxon>Caenorhabditis</taxon>
    </lineage>
</organism>
<dbReference type="Pfam" id="PF06887">
    <property type="entry name" value="DUF1265"/>
    <property type="match status" value="1"/>
</dbReference>
<protein>
    <recommendedName>
        <fullName evidence="1">BTB domain-containing protein</fullName>
    </recommendedName>
</protein>
<dbReference type="InterPro" id="IPR000210">
    <property type="entry name" value="BTB/POZ_dom"/>
</dbReference>
<dbReference type="SUPFAM" id="SSF54695">
    <property type="entry name" value="POZ domain"/>
    <property type="match status" value="1"/>
</dbReference>
<dbReference type="Gene3D" id="3.30.710.10">
    <property type="entry name" value="Potassium Channel Kv1.1, Chain A"/>
    <property type="match status" value="1"/>
</dbReference>
<dbReference type="InterPro" id="IPR011333">
    <property type="entry name" value="SKP1/BTB/POZ_sf"/>
</dbReference>
<dbReference type="Proteomes" id="UP001152747">
    <property type="component" value="Unassembled WGS sequence"/>
</dbReference>
<gene>
    <name evidence="2" type="ORF">CAMP_LOCUS3898</name>
</gene>
<proteinExistence type="predicted"/>
<sequence length="351" mass="41133">MSENKSYQKKLSDVITFTHIFRYPTSHVAFQRSSLFSTIYKTSLINWECQIEKVMHGFIPLFVPRTEPQKFQIVLTQAGMRDKYPPIQRVAFQMKILDSPNEDEKENTKIYTYETCQPDPEDMIFRRNFRTPEDSEFSKMISLALTDIQYRGKYIEIAIALEFDTKSFCNVDNFTDGQAVPLPLELGFKFNSLKNSNCHDFELRTIDGIAFRTRKELLFISSRFFRTHLTSSKNFHVLDVQNPEAIEIAVTYLFTCRYKVPEKMTPKLANEILSLACLFAVKRISMLRRSVERQCYEEIQKNYENLEFIVEMLISSKDVSMDNVKNSCVATIINYHLREFDGLVQVSFCIR</sequence>
<dbReference type="AlphaFoldDB" id="A0A9P1IBS8"/>